<gene>
    <name evidence="2" type="ORF">HER31_05540</name>
</gene>
<name>A0A6H1UDS3_9GAMM</name>
<evidence type="ECO:0000313" key="2">
    <source>
        <dbReference type="EMBL" id="QIZ76366.1"/>
    </source>
</evidence>
<dbReference type="RefSeq" id="WP_168659628.1">
    <property type="nucleotide sequence ID" value="NZ_CP051180.1"/>
</dbReference>
<feature type="signal peptide" evidence="1">
    <location>
        <begin position="1"/>
        <end position="24"/>
    </location>
</feature>
<keyword evidence="3" id="KW-1185">Reference proteome</keyword>
<proteinExistence type="predicted"/>
<organism evidence="2 3">
    <name type="scientific">Ferrimonas lipolytica</name>
    <dbReference type="NCBI Taxonomy" id="2724191"/>
    <lineage>
        <taxon>Bacteria</taxon>
        <taxon>Pseudomonadati</taxon>
        <taxon>Pseudomonadota</taxon>
        <taxon>Gammaproteobacteria</taxon>
        <taxon>Alteromonadales</taxon>
        <taxon>Ferrimonadaceae</taxon>
        <taxon>Ferrimonas</taxon>
    </lineage>
</organism>
<dbReference type="EMBL" id="CP051180">
    <property type="protein sequence ID" value="QIZ76366.1"/>
    <property type="molecule type" value="Genomic_DNA"/>
</dbReference>
<reference evidence="2 3" key="1">
    <citation type="submission" date="2020-04" db="EMBL/GenBank/DDBJ databases">
        <title>Ferrimonas sp. S7 isolated from sea water.</title>
        <authorList>
            <person name="Bae S.S."/>
            <person name="Baek K."/>
        </authorList>
    </citation>
    <scope>NUCLEOTIDE SEQUENCE [LARGE SCALE GENOMIC DNA]</scope>
    <source>
        <strain evidence="2 3">S7</strain>
    </source>
</reference>
<feature type="chain" id="PRO_5026358395" evidence="1">
    <location>
        <begin position="25"/>
        <end position="387"/>
    </location>
</feature>
<sequence>MNCTAFSRAAVAVAVLAAVPFAQANDTAFKFGGYIKLDVLVSDYSEGAPADDSTGRDFYVPGTIVGGDENRDSAVTDITARESRFNLSSTTNLDGHKLKSFIELDFLPHKDGTETVSNSYSPRIRHAYVSYDNWLAGQTWSTFQNPGALPEALDFIGAAEGTVFVRQAQLRYTNGGLQLSLENPETVISDVRANTYEKETTSSSLLPDAVARYNFNAGGAKMSVAALLRQISVEETVNGTKVDETDTGYGVSFSGVVPVAGNDKFKFMVNYGDGFGRYLAVNYINDAVLTGNDELETIEVMSGFATYQHWWSDKWRSNFVVSALEADYDTNPTVAMNEKSMSYLANILYSPIKPLTVGIEYMHAENEKTDGSDADMDRVQMSVKYAF</sequence>
<dbReference type="SUPFAM" id="SSF56935">
    <property type="entry name" value="Porins"/>
    <property type="match status" value="1"/>
</dbReference>
<dbReference type="AlphaFoldDB" id="A0A6H1UDS3"/>
<protein>
    <submittedName>
        <fullName evidence="2">Porin</fullName>
    </submittedName>
</protein>
<dbReference type="InterPro" id="IPR045748">
    <property type="entry name" value="DcaP"/>
</dbReference>
<dbReference type="Proteomes" id="UP000501602">
    <property type="component" value="Chromosome"/>
</dbReference>
<dbReference type="Pfam" id="PF19577">
    <property type="entry name" value="DcaP"/>
    <property type="match status" value="1"/>
</dbReference>
<accession>A0A6H1UDS3</accession>
<evidence type="ECO:0000256" key="1">
    <source>
        <dbReference type="SAM" id="SignalP"/>
    </source>
</evidence>
<keyword evidence="1" id="KW-0732">Signal</keyword>
<dbReference type="KEGG" id="fes:HER31_05540"/>
<evidence type="ECO:0000313" key="3">
    <source>
        <dbReference type="Proteomes" id="UP000501602"/>
    </source>
</evidence>